<name>A0A7C9NLK9_9ACTN</name>
<dbReference type="GO" id="GO:0043856">
    <property type="term" value="F:anti-sigma factor antagonist activity"/>
    <property type="evidence" value="ECO:0007669"/>
    <property type="project" value="InterPro"/>
</dbReference>
<keyword evidence="5" id="KW-1185">Reference proteome</keyword>
<dbReference type="PANTHER" id="PTHR33495:SF2">
    <property type="entry name" value="ANTI-SIGMA FACTOR ANTAGONIST TM_1081-RELATED"/>
    <property type="match status" value="1"/>
</dbReference>
<dbReference type="CDD" id="cd07043">
    <property type="entry name" value="STAS_anti-anti-sigma_factors"/>
    <property type="match status" value="1"/>
</dbReference>
<comment type="similarity">
    <text evidence="1 2">Belongs to the anti-sigma-factor antagonist family.</text>
</comment>
<sequence length="123" mass="13347">MATSVTFTVDELPDCTVVHAAGDIDAGNRDELAEAITRGRRRGRPLILDFSAVTFLDSSGLHVLLNAHARAARGERDFHLAALHPRVARLFRITGVLRLLQVHASVEQARTAAVTSGQHMVES</sequence>
<gene>
    <name evidence="4" type="ORF">GT755_32375</name>
</gene>
<dbReference type="InterPro" id="IPR002645">
    <property type="entry name" value="STAS_dom"/>
</dbReference>
<dbReference type="NCBIfam" id="TIGR00377">
    <property type="entry name" value="ant_ant_sig"/>
    <property type="match status" value="1"/>
</dbReference>
<dbReference type="AlphaFoldDB" id="A0A7C9NLK9"/>
<dbReference type="PANTHER" id="PTHR33495">
    <property type="entry name" value="ANTI-SIGMA FACTOR ANTAGONIST TM_1081-RELATED-RELATED"/>
    <property type="match status" value="1"/>
</dbReference>
<dbReference type="Pfam" id="PF01740">
    <property type="entry name" value="STAS"/>
    <property type="match status" value="1"/>
</dbReference>
<dbReference type="SUPFAM" id="SSF52091">
    <property type="entry name" value="SpoIIaa-like"/>
    <property type="match status" value="1"/>
</dbReference>
<dbReference type="InterPro" id="IPR036513">
    <property type="entry name" value="STAS_dom_sf"/>
</dbReference>
<dbReference type="PROSITE" id="PS50801">
    <property type="entry name" value="STAS"/>
    <property type="match status" value="1"/>
</dbReference>
<proteinExistence type="inferred from homology"/>
<comment type="caution">
    <text evidence="4">The sequence shown here is derived from an EMBL/GenBank/DDBJ whole genome shotgun (WGS) entry which is preliminary data.</text>
</comment>
<dbReference type="EMBL" id="WXEW01000010">
    <property type="protein sequence ID" value="NAS26358.1"/>
    <property type="molecule type" value="Genomic_DNA"/>
</dbReference>
<evidence type="ECO:0000313" key="4">
    <source>
        <dbReference type="EMBL" id="NAS26358.1"/>
    </source>
</evidence>
<dbReference type="Proteomes" id="UP000479526">
    <property type="component" value="Unassembled WGS sequence"/>
</dbReference>
<evidence type="ECO:0000256" key="2">
    <source>
        <dbReference type="RuleBase" id="RU003749"/>
    </source>
</evidence>
<reference evidence="4 5" key="1">
    <citation type="submission" date="2020-01" db="EMBL/GenBank/DDBJ databases">
        <title>Herbidospora sp. NEAU-GS84 nov., a novel actinomycete isolated from soil.</title>
        <authorList>
            <person name="Han L."/>
        </authorList>
    </citation>
    <scope>NUCLEOTIDE SEQUENCE [LARGE SCALE GENOMIC DNA]</scope>
    <source>
        <strain evidence="4 5">NEAU-GS84</strain>
    </source>
</reference>
<organism evidence="4 5">
    <name type="scientific">Herbidospora solisilvae</name>
    <dbReference type="NCBI Taxonomy" id="2696284"/>
    <lineage>
        <taxon>Bacteria</taxon>
        <taxon>Bacillati</taxon>
        <taxon>Actinomycetota</taxon>
        <taxon>Actinomycetes</taxon>
        <taxon>Streptosporangiales</taxon>
        <taxon>Streptosporangiaceae</taxon>
        <taxon>Herbidospora</taxon>
    </lineage>
</organism>
<protein>
    <recommendedName>
        <fullName evidence="2">Anti-sigma factor antagonist</fullName>
    </recommendedName>
</protein>
<evidence type="ECO:0000313" key="5">
    <source>
        <dbReference type="Proteomes" id="UP000479526"/>
    </source>
</evidence>
<dbReference type="InterPro" id="IPR003658">
    <property type="entry name" value="Anti-sigma_ant"/>
</dbReference>
<dbReference type="Gene3D" id="3.30.750.24">
    <property type="entry name" value="STAS domain"/>
    <property type="match status" value="1"/>
</dbReference>
<feature type="domain" description="STAS" evidence="3">
    <location>
        <begin position="5"/>
        <end position="113"/>
    </location>
</feature>
<dbReference type="RefSeq" id="WP_161483340.1">
    <property type="nucleotide sequence ID" value="NZ_WXEW01000010.1"/>
</dbReference>
<evidence type="ECO:0000256" key="1">
    <source>
        <dbReference type="ARBA" id="ARBA00009013"/>
    </source>
</evidence>
<accession>A0A7C9NLK9</accession>
<evidence type="ECO:0000259" key="3">
    <source>
        <dbReference type="PROSITE" id="PS50801"/>
    </source>
</evidence>